<accession>A0A9X0A463</accession>
<proteinExistence type="predicted"/>
<dbReference type="EMBL" id="MU825407">
    <property type="protein sequence ID" value="KAJ7391269.1"/>
    <property type="molecule type" value="Genomic_DNA"/>
</dbReference>
<dbReference type="AlphaFoldDB" id="A0A9X0A463"/>
<gene>
    <name evidence="2" type="ORF">OS493_019401</name>
</gene>
<name>A0A9X0A463_9CNID</name>
<dbReference type="Proteomes" id="UP001163046">
    <property type="component" value="Unassembled WGS sequence"/>
</dbReference>
<comment type="caution">
    <text evidence="2">The sequence shown here is derived from an EMBL/GenBank/DDBJ whole genome shotgun (WGS) entry which is preliminary data.</text>
</comment>
<feature type="compositionally biased region" description="Basic and acidic residues" evidence="1">
    <location>
        <begin position="59"/>
        <end position="72"/>
    </location>
</feature>
<organism evidence="2 3">
    <name type="scientific">Desmophyllum pertusum</name>
    <dbReference type="NCBI Taxonomy" id="174260"/>
    <lineage>
        <taxon>Eukaryota</taxon>
        <taxon>Metazoa</taxon>
        <taxon>Cnidaria</taxon>
        <taxon>Anthozoa</taxon>
        <taxon>Hexacorallia</taxon>
        <taxon>Scleractinia</taxon>
        <taxon>Caryophylliina</taxon>
        <taxon>Caryophylliidae</taxon>
        <taxon>Desmophyllum</taxon>
    </lineage>
</organism>
<evidence type="ECO:0000313" key="2">
    <source>
        <dbReference type="EMBL" id="KAJ7391269.1"/>
    </source>
</evidence>
<keyword evidence="3" id="KW-1185">Reference proteome</keyword>
<sequence>MEKAYFEGKVIDLWDNALIVEESLPSEDQDEEAVDGTEVNCDLYIFYIAQAKAAKRLANKEQANEEKAKQEDNLTQSKDIMAISDESMVQ</sequence>
<feature type="region of interest" description="Disordered" evidence="1">
    <location>
        <begin position="59"/>
        <end position="90"/>
    </location>
</feature>
<reference evidence="2" key="1">
    <citation type="submission" date="2023-01" db="EMBL/GenBank/DDBJ databases">
        <title>Genome assembly of the deep-sea coral Lophelia pertusa.</title>
        <authorList>
            <person name="Herrera S."/>
            <person name="Cordes E."/>
        </authorList>
    </citation>
    <scope>NUCLEOTIDE SEQUENCE</scope>
    <source>
        <strain evidence="2">USNM1676648</strain>
        <tissue evidence="2">Polyp</tissue>
    </source>
</reference>
<evidence type="ECO:0000256" key="1">
    <source>
        <dbReference type="SAM" id="MobiDB-lite"/>
    </source>
</evidence>
<protein>
    <submittedName>
        <fullName evidence="2">Uncharacterized protein</fullName>
    </submittedName>
</protein>
<evidence type="ECO:0000313" key="3">
    <source>
        <dbReference type="Proteomes" id="UP001163046"/>
    </source>
</evidence>